<gene>
    <name evidence="8" type="primary">clpL_0</name>
    <name evidence="8" type="ORF">g.105979</name>
</gene>
<dbReference type="SUPFAM" id="SSF52540">
    <property type="entry name" value="P-loop containing nucleoside triphosphate hydrolases"/>
    <property type="match status" value="1"/>
</dbReference>
<dbReference type="GO" id="GO:0008233">
    <property type="term" value="F:peptidase activity"/>
    <property type="evidence" value="ECO:0007669"/>
    <property type="project" value="UniProtKB-KW"/>
</dbReference>
<evidence type="ECO:0000259" key="7">
    <source>
        <dbReference type="Pfam" id="PF26587"/>
    </source>
</evidence>
<dbReference type="GO" id="GO:0006508">
    <property type="term" value="P:proteolysis"/>
    <property type="evidence" value="ECO:0007669"/>
    <property type="project" value="UniProtKB-KW"/>
</dbReference>
<evidence type="ECO:0000256" key="3">
    <source>
        <dbReference type="ARBA" id="ARBA00023015"/>
    </source>
</evidence>
<feature type="domain" description="ATPase AAA-type core" evidence="5">
    <location>
        <begin position="685"/>
        <end position="817"/>
    </location>
</feature>
<sequence length="1056" mass="115283">RSQANQRRHPDTFHLHHQQYNSSSVGVKVELQQLVLSILDDPVVSRVFGEAGFRSYDIKFAILRPPPSALRFPRPGGRSLPLFLCNFSLGAADELDPTSRGFPFPLSTRPLCSDGADENCRRVAEVLLRNRGRNPILVGVGAGDAARDFERAVASQRWSSFPPEARGVELLSIEKEVSEFVGASQGRPCLDSRLGEVGLWLAADDGRSSPGLVLCLGDLKRLVDVVGEEDKSGDGLGRVSYVVSELTRVLEAHPARLWLMGSAANYETYTIFLSLFPSVDKDWDLHLLPITSLKPGSGGLLPRPNSLMELLVSFRGFFPITSNSMAHLSRQYLSVICHLCSDKYDQEVAALLKEFSVPVGDKHQVNLPHQLQQTELTNINSCLAAEKAKDDGTMLNSKVMALRKKWNDICQRQHQGSQMVEPDTFGVRSEAFPHVVGLPYVVDKVDSSNQTNRNIDGLQGQSIWGDVFPVAVSLEKISSASQRIPFPVVSEFKNESFLPKHQVSSSTSEQLQTNGFPSHTGGLSIMGMPDELTSPSSVSSVSTDLMLGTVHAFSSKKERPMVHPHTEPLCNLPGHLTSKVDLINGNVSEASVQNSSCLTCSDPPFHSPPKVTSGGAFVCDPQTLCPSNECQAFDIRDFKAFCMSLAEKVGWQEQAIRSISHTLACCRAGNGRLHGASLRGDIWLNFLGPDKIGKRKIARTIAELLFGSGEKLICVDLSSLDGIVHSNTVCSIHRINGYDLNSRGKTVVDHIAEEIKKKPCSVVLLESIDRADLVVQSSLSKAIKTGKFSDAYGREIDINNVVFITTAGAAKGKAVFTSKEHVKFSEERILAAEARQMKILVGAAPPVDSAGHISSVNSSGASMGDSRNVSVFLSKRKLNMADDGKGHHEPMGMAKRASKKSNTFLDLNMPVEEMIAIDTDYSSGESNSVSDDSDLWMKEFLDAVDETVVFTPFDFDALADEILKEVDESIQTAIGSMCVLEIDPKVMEQILAAAWFSESKQALSNWLQQVLVRSFVQALQIYRLSAMSVLKLVTCADAVIEDHAPGILLPSRILLN</sequence>
<dbReference type="InterPro" id="IPR058954">
    <property type="entry name" value="AAA_lid_SMAX1"/>
</dbReference>
<dbReference type="InterPro" id="IPR027417">
    <property type="entry name" value="P-loop_NTPase"/>
</dbReference>
<name>A0A1D1XJ84_9ARAE</name>
<dbReference type="PANTHER" id="PTHR43572">
    <property type="entry name" value="CHAPERONE PROTEIN CLPD, CHLOROPLASTIC"/>
    <property type="match status" value="1"/>
</dbReference>
<dbReference type="CDD" id="cd19499">
    <property type="entry name" value="RecA-like_ClpB_Hsp104-like"/>
    <property type="match status" value="1"/>
</dbReference>
<proteinExistence type="inferred from homology"/>
<evidence type="ECO:0000256" key="4">
    <source>
        <dbReference type="ARBA" id="ARBA00023163"/>
    </source>
</evidence>
<feature type="non-terminal residue" evidence="8">
    <location>
        <position position="1"/>
    </location>
</feature>
<dbReference type="InterPro" id="IPR058680">
    <property type="entry name" value="NBD_SMAX1-like"/>
</dbReference>
<keyword evidence="3" id="KW-0805">Transcription regulation</keyword>
<dbReference type="EMBL" id="GDJX01025500">
    <property type="protein sequence ID" value="JAT42436.1"/>
    <property type="molecule type" value="Transcribed_RNA"/>
</dbReference>
<evidence type="ECO:0000256" key="1">
    <source>
        <dbReference type="ARBA" id="ARBA00008675"/>
    </source>
</evidence>
<dbReference type="GO" id="GO:0005524">
    <property type="term" value="F:ATP binding"/>
    <property type="evidence" value="ECO:0007669"/>
    <property type="project" value="UniProtKB-KW"/>
</dbReference>
<feature type="domain" description="SMAX1-like AAA+ ATPase lid" evidence="7">
    <location>
        <begin position="954"/>
        <end position="1037"/>
    </location>
</feature>
<dbReference type="Pfam" id="PF26587">
    <property type="entry name" value="AAA_lid_SMAX1"/>
    <property type="match status" value="1"/>
</dbReference>
<comment type="similarity">
    <text evidence="1">Belongs to the ClpA/ClpB family.</text>
</comment>
<dbReference type="Gene3D" id="3.40.50.300">
    <property type="entry name" value="P-loop containing nucleotide triphosphate hydrolases"/>
    <property type="match status" value="1"/>
</dbReference>
<dbReference type="InterPro" id="IPR051650">
    <property type="entry name" value="SL_signaling_regulator"/>
</dbReference>
<dbReference type="InterPro" id="IPR003959">
    <property type="entry name" value="ATPase_AAA_core"/>
</dbReference>
<dbReference type="Pfam" id="PF07724">
    <property type="entry name" value="AAA_2"/>
    <property type="match status" value="1"/>
</dbReference>
<keyword evidence="2" id="KW-0677">Repeat</keyword>
<dbReference type="GO" id="GO:0016887">
    <property type="term" value="F:ATP hydrolysis activity"/>
    <property type="evidence" value="ECO:0007669"/>
    <property type="project" value="InterPro"/>
</dbReference>
<dbReference type="Pfam" id="PF23569">
    <property type="entry name" value="NBD_SMAX1"/>
    <property type="match status" value="1"/>
</dbReference>
<dbReference type="PANTHER" id="PTHR43572:SF38">
    <property type="entry name" value="PROTEIN SMAX1-LIKE 6"/>
    <property type="match status" value="1"/>
</dbReference>
<organism evidence="8">
    <name type="scientific">Anthurium amnicola</name>
    <dbReference type="NCBI Taxonomy" id="1678845"/>
    <lineage>
        <taxon>Eukaryota</taxon>
        <taxon>Viridiplantae</taxon>
        <taxon>Streptophyta</taxon>
        <taxon>Embryophyta</taxon>
        <taxon>Tracheophyta</taxon>
        <taxon>Spermatophyta</taxon>
        <taxon>Magnoliopsida</taxon>
        <taxon>Liliopsida</taxon>
        <taxon>Araceae</taxon>
        <taxon>Pothoideae</taxon>
        <taxon>Potheae</taxon>
        <taxon>Anthurium</taxon>
    </lineage>
</organism>
<feature type="domain" description="SMAX1-like nucleotide binding" evidence="6">
    <location>
        <begin position="117"/>
        <end position="294"/>
    </location>
</feature>
<keyword evidence="8" id="KW-0547">Nucleotide-binding</keyword>
<keyword evidence="8" id="KW-0378">Hydrolase</keyword>
<keyword evidence="8" id="KW-0645">Protease</keyword>
<keyword evidence="8" id="KW-0067">ATP-binding</keyword>
<keyword evidence="4" id="KW-0804">Transcription</keyword>
<evidence type="ECO:0000256" key="2">
    <source>
        <dbReference type="ARBA" id="ARBA00022737"/>
    </source>
</evidence>
<reference evidence="8" key="1">
    <citation type="submission" date="2015-07" db="EMBL/GenBank/DDBJ databases">
        <title>Transcriptome Assembly of Anthurium amnicola.</title>
        <authorList>
            <person name="Suzuki J."/>
        </authorList>
    </citation>
    <scope>NUCLEOTIDE SEQUENCE</scope>
</reference>
<evidence type="ECO:0000259" key="6">
    <source>
        <dbReference type="Pfam" id="PF23569"/>
    </source>
</evidence>
<evidence type="ECO:0000313" key="8">
    <source>
        <dbReference type="EMBL" id="JAT42436.1"/>
    </source>
</evidence>
<accession>A0A1D1XJ84</accession>
<dbReference type="AlphaFoldDB" id="A0A1D1XJ84"/>
<evidence type="ECO:0000259" key="5">
    <source>
        <dbReference type="Pfam" id="PF07724"/>
    </source>
</evidence>
<protein>
    <submittedName>
        <fullName evidence="8">ATP-dependent Clp protease ATP-binding subunit ClpL</fullName>
    </submittedName>
</protein>